<gene>
    <name evidence="1" type="ORF">F5X68DRAFT_33263</name>
</gene>
<dbReference type="Proteomes" id="UP000770015">
    <property type="component" value="Unassembled WGS sequence"/>
</dbReference>
<name>A0A9P8V6J1_9PEZI</name>
<sequence>MPRRGTSPGLTDEPHWVSALLRVGLLYLRAFAVSVARIFGIDSSSHAAVLASGRSIVHRAARPVMDLCRPNVTNVGLGSLL</sequence>
<evidence type="ECO:0000313" key="2">
    <source>
        <dbReference type="Proteomes" id="UP000770015"/>
    </source>
</evidence>
<organism evidence="1 2">
    <name type="scientific">Plectosphaerella plurivora</name>
    <dbReference type="NCBI Taxonomy" id="936078"/>
    <lineage>
        <taxon>Eukaryota</taxon>
        <taxon>Fungi</taxon>
        <taxon>Dikarya</taxon>
        <taxon>Ascomycota</taxon>
        <taxon>Pezizomycotina</taxon>
        <taxon>Sordariomycetes</taxon>
        <taxon>Hypocreomycetidae</taxon>
        <taxon>Glomerellales</taxon>
        <taxon>Plectosphaerellaceae</taxon>
        <taxon>Plectosphaerella</taxon>
    </lineage>
</organism>
<reference evidence="1" key="1">
    <citation type="journal article" date="2021" name="Nat. Commun.">
        <title>Genetic determinants of endophytism in the Arabidopsis root mycobiome.</title>
        <authorList>
            <person name="Mesny F."/>
            <person name="Miyauchi S."/>
            <person name="Thiergart T."/>
            <person name="Pickel B."/>
            <person name="Atanasova L."/>
            <person name="Karlsson M."/>
            <person name="Huettel B."/>
            <person name="Barry K.W."/>
            <person name="Haridas S."/>
            <person name="Chen C."/>
            <person name="Bauer D."/>
            <person name="Andreopoulos W."/>
            <person name="Pangilinan J."/>
            <person name="LaButti K."/>
            <person name="Riley R."/>
            <person name="Lipzen A."/>
            <person name="Clum A."/>
            <person name="Drula E."/>
            <person name="Henrissat B."/>
            <person name="Kohler A."/>
            <person name="Grigoriev I.V."/>
            <person name="Martin F.M."/>
            <person name="Hacquard S."/>
        </authorList>
    </citation>
    <scope>NUCLEOTIDE SEQUENCE</scope>
    <source>
        <strain evidence="1">MPI-SDFR-AT-0117</strain>
    </source>
</reference>
<evidence type="ECO:0000313" key="1">
    <source>
        <dbReference type="EMBL" id="KAH6679932.1"/>
    </source>
</evidence>
<dbReference type="AlphaFoldDB" id="A0A9P8V6J1"/>
<dbReference type="EMBL" id="JAGSXJ010000020">
    <property type="protein sequence ID" value="KAH6679932.1"/>
    <property type="molecule type" value="Genomic_DNA"/>
</dbReference>
<comment type="caution">
    <text evidence="1">The sequence shown here is derived from an EMBL/GenBank/DDBJ whole genome shotgun (WGS) entry which is preliminary data.</text>
</comment>
<keyword evidence="2" id="KW-1185">Reference proteome</keyword>
<accession>A0A9P8V6J1</accession>
<proteinExistence type="predicted"/>
<protein>
    <submittedName>
        <fullName evidence="1">Uncharacterized protein</fullName>
    </submittedName>
</protein>